<dbReference type="InterPro" id="IPR051533">
    <property type="entry name" value="WaaL-like"/>
</dbReference>
<dbReference type="Proteomes" id="UP000069096">
    <property type="component" value="Chromosome"/>
</dbReference>
<evidence type="ECO:0000256" key="1">
    <source>
        <dbReference type="ARBA" id="ARBA00004141"/>
    </source>
</evidence>
<feature type="transmembrane region" description="Helical" evidence="5">
    <location>
        <begin position="34"/>
        <end position="52"/>
    </location>
</feature>
<dbReference type="InterPro" id="IPR007016">
    <property type="entry name" value="O-antigen_ligase-rel_domated"/>
</dbReference>
<dbReference type="GO" id="GO:0016020">
    <property type="term" value="C:membrane"/>
    <property type="evidence" value="ECO:0007669"/>
    <property type="project" value="UniProtKB-SubCell"/>
</dbReference>
<feature type="transmembrane region" description="Helical" evidence="5">
    <location>
        <begin position="189"/>
        <end position="205"/>
    </location>
</feature>
<evidence type="ECO:0000313" key="7">
    <source>
        <dbReference type="EMBL" id="ALV93723.1"/>
    </source>
</evidence>
<keyword evidence="8" id="KW-1185">Reference proteome</keyword>
<feature type="transmembrane region" description="Helical" evidence="5">
    <location>
        <begin position="234"/>
        <end position="253"/>
    </location>
</feature>
<sequence>MKRKNLGMALPWLAFAALFCMLPVAFLYEKGGRVLFYYCAYFSLAGVVIELWQRKKVKLTDKKALAILLLGVIYVGWSIYFQYVMHTVDGLYYTAGKRFILAWLIMVYMMHCFRTGSLNKKLAVRYAFLSLSLAFITSSCFAIFQSITTDERIVLGINRATMTAYAYSIVMLALISLILRMPDSKLKKAFFLFVSIISLYVIMLTQTRSAMAIHTLFLAYMTVRLFAVTRNVKFIGCVALLLLLAVGLSYKLIETRVDTTVTEYTDYQQGNDKTSLGSRFTMWKTGILAFEHAPLGQTQDQRNKFITTYLDEHHQSDSWALIYINVHLHNEFIQFASLFGVVGVLMLLYFFFTLIVVEIRSHQTITPLAIASVAMLLYGMTDVLLTSVEFIAMFGVLVVLLSLIENAEGNKKAP</sequence>
<feature type="transmembrane region" description="Helical" evidence="5">
    <location>
        <begin position="64"/>
        <end position="85"/>
    </location>
</feature>
<organism evidence="7 8">
    <name type="scientific">Pantoea vagans</name>
    <dbReference type="NCBI Taxonomy" id="470934"/>
    <lineage>
        <taxon>Bacteria</taxon>
        <taxon>Pseudomonadati</taxon>
        <taxon>Pseudomonadota</taxon>
        <taxon>Gammaproteobacteria</taxon>
        <taxon>Enterobacterales</taxon>
        <taxon>Erwiniaceae</taxon>
        <taxon>Pantoea</taxon>
    </lineage>
</organism>
<feature type="transmembrane region" description="Helical" evidence="5">
    <location>
        <begin position="122"/>
        <end position="144"/>
    </location>
</feature>
<protein>
    <recommendedName>
        <fullName evidence="6">O-antigen ligase-related domain-containing protein</fullName>
    </recommendedName>
</protein>
<feature type="transmembrane region" description="Helical" evidence="5">
    <location>
        <begin position="332"/>
        <end position="357"/>
    </location>
</feature>
<evidence type="ECO:0000256" key="5">
    <source>
        <dbReference type="SAM" id="Phobius"/>
    </source>
</evidence>
<dbReference type="EMBL" id="CP011427">
    <property type="protein sequence ID" value="ALV93723.1"/>
    <property type="molecule type" value="Genomic_DNA"/>
</dbReference>
<dbReference type="PANTHER" id="PTHR37422:SF17">
    <property type="entry name" value="O-ANTIGEN LIGASE"/>
    <property type="match status" value="1"/>
</dbReference>
<feature type="transmembrane region" description="Helical" evidence="5">
    <location>
        <begin position="387"/>
        <end position="404"/>
    </location>
</feature>
<proteinExistence type="predicted"/>
<evidence type="ECO:0000259" key="6">
    <source>
        <dbReference type="Pfam" id="PF04932"/>
    </source>
</evidence>
<name>A0A0U3KZB7_9GAMM</name>
<dbReference type="PATRIC" id="fig|158822.12.peg.3450"/>
<feature type="transmembrane region" description="Helical" evidence="5">
    <location>
        <begin position="91"/>
        <end position="110"/>
    </location>
</feature>
<dbReference type="PANTHER" id="PTHR37422">
    <property type="entry name" value="TEICHURONIC ACID BIOSYNTHESIS PROTEIN TUAE"/>
    <property type="match status" value="1"/>
</dbReference>
<evidence type="ECO:0000256" key="4">
    <source>
        <dbReference type="ARBA" id="ARBA00023136"/>
    </source>
</evidence>
<comment type="subcellular location">
    <subcellularLocation>
        <location evidence="1">Membrane</location>
        <topology evidence="1">Multi-pass membrane protein</topology>
    </subcellularLocation>
</comment>
<evidence type="ECO:0000313" key="8">
    <source>
        <dbReference type="Proteomes" id="UP000069096"/>
    </source>
</evidence>
<reference evidence="8" key="1">
    <citation type="submission" date="2014-09" db="EMBL/GenBank/DDBJ databases">
        <title>Complete genome sequencing of Cedecea sp., quorum sensing bacteria isolated from Malaysian waterfall.</title>
        <authorList>
            <person name="Chan K.-G."/>
            <person name="Lim Y.-L."/>
            <person name="Yunos N.Y.M."/>
        </authorList>
    </citation>
    <scope>NUCLEOTIDE SEQUENCE [LARGE SCALE GENOMIC DNA]</scope>
    <source>
        <strain evidence="8">ND02</strain>
    </source>
</reference>
<feature type="transmembrane region" description="Helical" evidence="5">
    <location>
        <begin position="9"/>
        <end position="28"/>
    </location>
</feature>
<keyword evidence="3 5" id="KW-1133">Transmembrane helix</keyword>
<accession>A0A0U3KZB7</accession>
<feature type="domain" description="O-antigen ligase-related" evidence="6">
    <location>
        <begin position="194"/>
        <end position="348"/>
    </location>
</feature>
<dbReference type="AlphaFoldDB" id="A0A0U3KZB7"/>
<evidence type="ECO:0000256" key="2">
    <source>
        <dbReference type="ARBA" id="ARBA00022692"/>
    </source>
</evidence>
<feature type="transmembrane region" description="Helical" evidence="5">
    <location>
        <begin position="164"/>
        <end position="182"/>
    </location>
</feature>
<keyword evidence="2 5" id="KW-0812">Transmembrane</keyword>
<keyword evidence="4 5" id="KW-0472">Membrane</keyword>
<gene>
    <name evidence="7" type="ORF">LK04_16890</name>
</gene>
<dbReference type="Pfam" id="PF04932">
    <property type="entry name" value="Wzy_C"/>
    <property type="match status" value="1"/>
</dbReference>
<evidence type="ECO:0000256" key="3">
    <source>
        <dbReference type="ARBA" id="ARBA00022989"/>
    </source>
</evidence>